<dbReference type="GO" id="GO:0034965">
    <property type="term" value="P:intronic box C/D snoRNA processing"/>
    <property type="evidence" value="ECO:0007669"/>
    <property type="project" value="TreeGrafter"/>
</dbReference>
<dbReference type="GO" id="GO:0005829">
    <property type="term" value="C:cytosol"/>
    <property type="evidence" value="ECO:0007669"/>
    <property type="project" value="TreeGrafter"/>
</dbReference>
<dbReference type="GO" id="GO:0005655">
    <property type="term" value="C:nucleolar ribonuclease P complex"/>
    <property type="evidence" value="ECO:0007669"/>
    <property type="project" value="TreeGrafter"/>
</dbReference>
<keyword evidence="4" id="KW-1185">Reference proteome</keyword>
<feature type="region of interest" description="Disordered" evidence="1">
    <location>
        <begin position="170"/>
        <end position="196"/>
    </location>
</feature>
<evidence type="ECO:0000313" key="4">
    <source>
        <dbReference type="Proteomes" id="UP000094455"/>
    </source>
</evidence>
<gene>
    <name evidence="3" type="ORF">PICMEDRAFT_11146</name>
</gene>
<dbReference type="AlphaFoldDB" id="A0A1E3NQ84"/>
<dbReference type="EMBL" id="KV454002">
    <property type="protein sequence ID" value="ODQ48241.1"/>
    <property type="molecule type" value="Genomic_DNA"/>
</dbReference>
<sequence>MAITLSKEELDAHPGTKSMCQYGAIYTNGAIVCQHKHVHSPSIVGIMFALAVATMVIAMIVKWVRKQDQSGQHHHYYPHSSAFSIFQNHDSDVEQLNPVPVYTASADPSNDFGFYDPNGNLVALQKPLLTYQRDTPPTSQPPEYAPAVPITNIQPHITPVLDYVEYKQETDTDADTDTDTETDSAPPLPQQPPKYSKALTSLKAQEVQKKSVFKPLLTNPYTRKNAWPKIDLKLQTDLLQALETTILPPVKQYNQLTQEEKKVFSESNNYESDVLTGFNSIMKALEAQVQSKLKKKIENESNDITMLFVSKVKLVTLPKGSSKRLSSAVGKKNELQFMALRRRFIEKDAFISSVVNSSVDDVSVGFLDNIERQQLNMNVKFVLTEIPIVGRTRKPDKQQD</sequence>
<dbReference type="PANTHER" id="PTHR28272">
    <property type="entry name" value="RIBONUCLEASES P/MRP PROTEIN SUBUNIT POP3"/>
    <property type="match status" value="1"/>
</dbReference>
<dbReference type="GO" id="GO:0000172">
    <property type="term" value="C:ribonuclease MRP complex"/>
    <property type="evidence" value="ECO:0007669"/>
    <property type="project" value="TreeGrafter"/>
</dbReference>
<dbReference type="GO" id="GO:0004526">
    <property type="term" value="F:ribonuclease P activity"/>
    <property type="evidence" value="ECO:0007669"/>
    <property type="project" value="TreeGrafter"/>
</dbReference>
<dbReference type="PANTHER" id="PTHR28272:SF1">
    <property type="entry name" value="RIBONUCLEASES P_MRP PROTEIN SUBUNIT POP3"/>
    <property type="match status" value="1"/>
</dbReference>
<proteinExistence type="predicted"/>
<dbReference type="RefSeq" id="XP_019019354.1">
    <property type="nucleotide sequence ID" value="XM_019159762.1"/>
</dbReference>
<dbReference type="OrthoDB" id="20109at2759"/>
<dbReference type="InterPro" id="IPR013241">
    <property type="entry name" value="RNase_P_Pop3"/>
</dbReference>
<evidence type="ECO:0000313" key="3">
    <source>
        <dbReference type="EMBL" id="ODQ48241.1"/>
    </source>
</evidence>
<keyword evidence="2" id="KW-1133">Transmembrane helix</keyword>
<dbReference type="GO" id="GO:0006364">
    <property type="term" value="P:rRNA processing"/>
    <property type="evidence" value="ECO:0007669"/>
    <property type="project" value="InterPro"/>
</dbReference>
<evidence type="ECO:0000256" key="1">
    <source>
        <dbReference type="SAM" id="MobiDB-lite"/>
    </source>
</evidence>
<dbReference type="GeneID" id="30176449"/>
<dbReference type="Pfam" id="PF08228">
    <property type="entry name" value="RNase_P_pop3"/>
    <property type="match status" value="1"/>
</dbReference>
<evidence type="ECO:0000256" key="2">
    <source>
        <dbReference type="SAM" id="Phobius"/>
    </source>
</evidence>
<keyword evidence="2" id="KW-0812">Transmembrane</keyword>
<organism evidence="3 4">
    <name type="scientific">Pichia membranifaciens NRRL Y-2026</name>
    <dbReference type="NCBI Taxonomy" id="763406"/>
    <lineage>
        <taxon>Eukaryota</taxon>
        <taxon>Fungi</taxon>
        <taxon>Dikarya</taxon>
        <taxon>Ascomycota</taxon>
        <taxon>Saccharomycotina</taxon>
        <taxon>Pichiomycetes</taxon>
        <taxon>Pichiales</taxon>
        <taxon>Pichiaceae</taxon>
        <taxon>Pichia</taxon>
    </lineage>
</organism>
<protein>
    <submittedName>
        <fullName evidence="3">Uncharacterized protein</fullName>
    </submittedName>
</protein>
<dbReference type="GO" id="GO:0008033">
    <property type="term" value="P:tRNA processing"/>
    <property type="evidence" value="ECO:0007669"/>
    <property type="project" value="InterPro"/>
</dbReference>
<keyword evidence="2" id="KW-0472">Membrane</keyword>
<dbReference type="Proteomes" id="UP000094455">
    <property type="component" value="Unassembled WGS sequence"/>
</dbReference>
<dbReference type="STRING" id="763406.A0A1E3NQ84"/>
<dbReference type="GO" id="GO:0000171">
    <property type="term" value="F:ribonuclease MRP activity"/>
    <property type="evidence" value="ECO:0007669"/>
    <property type="project" value="TreeGrafter"/>
</dbReference>
<reference evidence="3 4" key="1">
    <citation type="journal article" date="2016" name="Proc. Natl. Acad. Sci. U.S.A.">
        <title>Comparative genomics of biotechnologically important yeasts.</title>
        <authorList>
            <person name="Riley R."/>
            <person name="Haridas S."/>
            <person name="Wolfe K.H."/>
            <person name="Lopes M.R."/>
            <person name="Hittinger C.T."/>
            <person name="Goeker M."/>
            <person name="Salamov A.A."/>
            <person name="Wisecaver J.H."/>
            <person name="Long T.M."/>
            <person name="Calvey C.H."/>
            <person name="Aerts A.L."/>
            <person name="Barry K.W."/>
            <person name="Choi C."/>
            <person name="Clum A."/>
            <person name="Coughlan A.Y."/>
            <person name="Deshpande S."/>
            <person name="Douglass A.P."/>
            <person name="Hanson S.J."/>
            <person name="Klenk H.-P."/>
            <person name="LaButti K.M."/>
            <person name="Lapidus A."/>
            <person name="Lindquist E.A."/>
            <person name="Lipzen A.M."/>
            <person name="Meier-Kolthoff J.P."/>
            <person name="Ohm R.A."/>
            <person name="Otillar R.P."/>
            <person name="Pangilinan J.L."/>
            <person name="Peng Y."/>
            <person name="Rokas A."/>
            <person name="Rosa C.A."/>
            <person name="Scheuner C."/>
            <person name="Sibirny A.A."/>
            <person name="Slot J.C."/>
            <person name="Stielow J.B."/>
            <person name="Sun H."/>
            <person name="Kurtzman C.P."/>
            <person name="Blackwell M."/>
            <person name="Grigoriev I.V."/>
            <person name="Jeffries T.W."/>
        </authorList>
    </citation>
    <scope>NUCLEOTIDE SEQUENCE [LARGE SCALE GENOMIC DNA]</scope>
    <source>
        <strain evidence="3 4">NRRL Y-2026</strain>
    </source>
</reference>
<feature type="compositionally biased region" description="Acidic residues" evidence="1">
    <location>
        <begin position="171"/>
        <end position="182"/>
    </location>
</feature>
<name>A0A1E3NQ84_9ASCO</name>
<accession>A0A1E3NQ84</accession>
<feature type="transmembrane region" description="Helical" evidence="2">
    <location>
        <begin position="43"/>
        <end position="64"/>
    </location>
</feature>